<dbReference type="RefSeq" id="XP_018125141.1">
    <property type="nucleotide sequence ID" value="XM_018279997.2"/>
</dbReference>
<evidence type="ECO:0000313" key="3">
    <source>
        <dbReference type="Proteomes" id="UP000091956"/>
    </source>
</evidence>
<organism evidence="2 3">
    <name type="scientific">Pseudogymnoascus verrucosus</name>
    <dbReference type="NCBI Taxonomy" id="342668"/>
    <lineage>
        <taxon>Eukaryota</taxon>
        <taxon>Fungi</taxon>
        <taxon>Dikarya</taxon>
        <taxon>Ascomycota</taxon>
        <taxon>Pezizomycotina</taxon>
        <taxon>Leotiomycetes</taxon>
        <taxon>Thelebolales</taxon>
        <taxon>Thelebolaceae</taxon>
        <taxon>Pseudogymnoascus</taxon>
    </lineage>
</organism>
<accession>A0A1B8G6F2</accession>
<gene>
    <name evidence="2" type="ORF">VE01_10603</name>
</gene>
<feature type="compositionally biased region" description="Basic and acidic residues" evidence="1">
    <location>
        <begin position="68"/>
        <end position="77"/>
    </location>
</feature>
<evidence type="ECO:0000256" key="1">
    <source>
        <dbReference type="SAM" id="MobiDB-lite"/>
    </source>
</evidence>
<proteinExistence type="predicted"/>
<dbReference type="EMBL" id="KV460293">
    <property type="protein sequence ID" value="OBT91408.1"/>
    <property type="molecule type" value="Genomic_DNA"/>
</dbReference>
<evidence type="ECO:0000313" key="2">
    <source>
        <dbReference type="EMBL" id="OBT91408.1"/>
    </source>
</evidence>
<keyword evidence="3" id="KW-1185">Reference proteome</keyword>
<dbReference type="Proteomes" id="UP000091956">
    <property type="component" value="Unassembled WGS sequence"/>
</dbReference>
<dbReference type="AlphaFoldDB" id="A0A1B8G6F2"/>
<protein>
    <submittedName>
        <fullName evidence="2">Uncharacterized protein</fullName>
    </submittedName>
</protein>
<dbReference type="GeneID" id="28843989"/>
<reference evidence="3" key="2">
    <citation type="journal article" date="2018" name="Nat. Commun.">
        <title>Extreme sensitivity to ultraviolet light in the fungal pathogen causing white-nose syndrome of bats.</title>
        <authorList>
            <person name="Palmer J.M."/>
            <person name="Drees K.P."/>
            <person name="Foster J.T."/>
            <person name="Lindner D.L."/>
        </authorList>
    </citation>
    <scope>NUCLEOTIDE SEQUENCE [LARGE SCALE GENOMIC DNA]</scope>
    <source>
        <strain evidence="3">UAMH 10579</strain>
    </source>
</reference>
<name>A0A1B8G6F2_9PEZI</name>
<sequence>MSLRLWVGSPSKASPGDRLITLNKLPDALKEHVGQFKDNDPRTALQIVLTTYQTFHIRTIFFENAKGKGRADDGVEGRDEEDVRNDGEKSTLSTEEPRTISTKAAWDLARLGAQRMVLITATPTINKSIDLYGMLSLIWNGMRNDLVDQLPFSMDDPKEVGVGDYCVATEAMRSKDSTSFNLEELVGLVKFLNPAAFKHIVASEQQLGTRTAS</sequence>
<feature type="region of interest" description="Disordered" evidence="1">
    <location>
        <begin position="68"/>
        <end position="97"/>
    </location>
</feature>
<reference evidence="2 3" key="1">
    <citation type="submission" date="2016-03" db="EMBL/GenBank/DDBJ databases">
        <title>Comparative genomics of Pseudogymnoascus destructans, the fungus causing white-nose syndrome of bats.</title>
        <authorList>
            <person name="Palmer J.M."/>
            <person name="Drees K.P."/>
            <person name="Foster J.T."/>
            <person name="Lindner D.L."/>
        </authorList>
    </citation>
    <scope>NUCLEOTIDE SEQUENCE [LARGE SCALE GENOMIC DNA]</scope>
    <source>
        <strain evidence="2 3">UAMH 10579</strain>
    </source>
</reference>